<dbReference type="AlphaFoldDB" id="A0A521B5R8"/>
<dbReference type="Proteomes" id="UP000317557">
    <property type="component" value="Unassembled WGS sequence"/>
</dbReference>
<reference evidence="2 3" key="1">
    <citation type="submission" date="2017-05" db="EMBL/GenBank/DDBJ databases">
        <authorList>
            <person name="Varghese N."/>
            <person name="Submissions S."/>
        </authorList>
    </citation>
    <scope>NUCLEOTIDE SEQUENCE [LARGE SCALE GENOMIC DNA]</scope>
    <source>
        <strain evidence="2 3">DSM 21985</strain>
    </source>
</reference>
<evidence type="ECO:0000313" key="3">
    <source>
        <dbReference type="Proteomes" id="UP000317557"/>
    </source>
</evidence>
<sequence length="133" mass="14812">MYYLKLILGIYFIISSINRFLTSDHLLLVHNTSDFYPVSKLFLAIVECGIASLLLISSRQKLVVFVGLFLIIPGLIIALVNLLLNFGPSCQIGYTTNPPLFSLLQKTLLSILLMLVYNVKGSSINTVISRFNS</sequence>
<feature type="transmembrane region" description="Helical" evidence="1">
    <location>
        <begin position="100"/>
        <end position="119"/>
    </location>
</feature>
<gene>
    <name evidence="2" type="ORF">SAMN06265219_10239</name>
</gene>
<dbReference type="EMBL" id="FXTP01000002">
    <property type="protein sequence ID" value="SMO42405.1"/>
    <property type="molecule type" value="Genomic_DNA"/>
</dbReference>
<keyword evidence="1" id="KW-1133">Transmembrane helix</keyword>
<organism evidence="2 3">
    <name type="scientific">Gracilimonas mengyeensis</name>
    <dbReference type="NCBI Taxonomy" id="1302730"/>
    <lineage>
        <taxon>Bacteria</taxon>
        <taxon>Pseudomonadati</taxon>
        <taxon>Balneolota</taxon>
        <taxon>Balneolia</taxon>
        <taxon>Balneolales</taxon>
        <taxon>Balneolaceae</taxon>
        <taxon>Gracilimonas</taxon>
    </lineage>
</organism>
<keyword evidence="1" id="KW-0472">Membrane</keyword>
<feature type="transmembrane region" description="Helical" evidence="1">
    <location>
        <begin position="35"/>
        <end position="55"/>
    </location>
</feature>
<evidence type="ECO:0000313" key="2">
    <source>
        <dbReference type="EMBL" id="SMO42405.1"/>
    </source>
</evidence>
<proteinExistence type="predicted"/>
<protein>
    <submittedName>
        <fullName evidence="2">Uncharacterized protein</fullName>
    </submittedName>
</protein>
<name>A0A521B5R8_9BACT</name>
<accession>A0A521B5R8</accession>
<keyword evidence="3" id="KW-1185">Reference proteome</keyword>
<feature type="transmembrane region" description="Helical" evidence="1">
    <location>
        <begin position="62"/>
        <end position="80"/>
    </location>
</feature>
<keyword evidence="1" id="KW-0812">Transmembrane</keyword>
<evidence type="ECO:0000256" key="1">
    <source>
        <dbReference type="SAM" id="Phobius"/>
    </source>
</evidence>